<protein>
    <submittedName>
        <fullName evidence="2">Metal dependent phosphohydrolase</fullName>
    </submittedName>
</protein>
<organism evidence="2 3">
    <name type="scientific">Hippea maritima (strain ATCC 700847 / DSM 10411 / MH2)</name>
    <dbReference type="NCBI Taxonomy" id="760142"/>
    <lineage>
        <taxon>Bacteria</taxon>
        <taxon>Pseudomonadati</taxon>
        <taxon>Campylobacterota</taxon>
        <taxon>Desulfurellia</taxon>
        <taxon>Desulfurellales</taxon>
        <taxon>Hippeaceae</taxon>
        <taxon>Hippea</taxon>
    </lineage>
</organism>
<gene>
    <name evidence="2" type="ordered locus">Hipma_0630</name>
</gene>
<dbReference type="SMART" id="SM00471">
    <property type="entry name" value="HDc"/>
    <property type="match status" value="1"/>
</dbReference>
<dbReference type="AlphaFoldDB" id="F2LV16"/>
<feature type="domain" description="HD-GYP" evidence="1">
    <location>
        <begin position="1"/>
        <end position="189"/>
    </location>
</feature>
<dbReference type="PANTHER" id="PTHR43155:SF2">
    <property type="entry name" value="CYCLIC DI-GMP PHOSPHODIESTERASE PA4108"/>
    <property type="match status" value="1"/>
</dbReference>
<sequence length="193" mass="21960">MVSVGGFDFMHTYVRLHGNLVAYYANTLCRAFGISPRKVVFAAYFHDYGKYKWDYDLFTKPELSEEDWEEIKKHPKESVEIVLKMMPERKDLLLEGSPSILDLIYLHHEKPDGSGYYGVKDIPVESAIISISDIFDSCVSDRPYRKTMSDNDAIEIALQLYGGYLDLHGYSSDVAREVLKKSVTKITILSTAG</sequence>
<reference evidence="2 3" key="1">
    <citation type="journal article" date="2011" name="Stand. Genomic Sci.">
        <title>Complete genome sequence of the thermophilic sulfur-reducer Hippea maritima type strain (MH(2)).</title>
        <authorList>
            <person name="Huntemann M."/>
            <person name="Lu M."/>
            <person name="Nolan M."/>
            <person name="Lapidus A."/>
            <person name="Lucas S."/>
            <person name="Hammon N."/>
            <person name="Deshpande S."/>
            <person name="Cheng J.F."/>
            <person name="Tapia R."/>
            <person name="Han C."/>
            <person name="Goodwin L."/>
            <person name="Pitluck S."/>
            <person name="Liolios K."/>
            <person name="Pagani I."/>
            <person name="Ivanova N."/>
            <person name="Ovchinikova G."/>
            <person name="Pati A."/>
            <person name="Chen A."/>
            <person name="Palaniappan K."/>
            <person name="Land M."/>
            <person name="Hauser L."/>
            <person name="Jeffries C.D."/>
            <person name="Detter J.C."/>
            <person name="Brambilla E.M."/>
            <person name="Rohde M."/>
            <person name="Spring S."/>
            <person name="Goker M."/>
            <person name="Woyke T."/>
            <person name="Bristow J."/>
            <person name="Eisen J.A."/>
            <person name="Markowitz V."/>
            <person name="Hugenholtz P."/>
            <person name="Kyrpides N.C."/>
            <person name="Klenk H.P."/>
            <person name="Mavromatis K."/>
        </authorList>
    </citation>
    <scope>NUCLEOTIDE SEQUENCE [LARGE SCALE GENOMIC DNA]</scope>
    <source>
        <strain evidence="3">ATCC 700847 / DSM 10411 / MH2</strain>
    </source>
</reference>
<dbReference type="HOGENOM" id="CLU_000445_92_3_7"/>
<dbReference type="GO" id="GO:0016787">
    <property type="term" value="F:hydrolase activity"/>
    <property type="evidence" value="ECO:0007669"/>
    <property type="project" value="UniProtKB-KW"/>
</dbReference>
<dbReference type="Proteomes" id="UP000008139">
    <property type="component" value="Chromosome"/>
</dbReference>
<dbReference type="RefSeq" id="WP_013681641.1">
    <property type="nucleotide sequence ID" value="NC_015318.1"/>
</dbReference>
<keyword evidence="3" id="KW-1185">Reference proteome</keyword>
<name>F2LV16_HIPMA</name>
<dbReference type="InParanoid" id="F2LV16"/>
<accession>F2LV16</accession>
<dbReference type="CDD" id="cd00077">
    <property type="entry name" value="HDc"/>
    <property type="match status" value="1"/>
</dbReference>
<dbReference type="PANTHER" id="PTHR43155">
    <property type="entry name" value="CYCLIC DI-GMP PHOSPHODIESTERASE PA4108-RELATED"/>
    <property type="match status" value="1"/>
</dbReference>
<dbReference type="eggNOG" id="COG2206">
    <property type="taxonomic scope" value="Bacteria"/>
</dbReference>
<dbReference type="InterPro" id="IPR003607">
    <property type="entry name" value="HD/PDEase_dom"/>
</dbReference>
<keyword evidence="2" id="KW-0378">Hydrolase</keyword>
<dbReference type="Pfam" id="PF13487">
    <property type="entry name" value="HD_5"/>
    <property type="match status" value="1"/>
</dbReference>
<evidence type="ECO:0000313" key="3">
    <source>
        <dbReference type="Proteomes" id="UP000008139"/>
    </source>
</evidence>
<dbReference type="PROSITE" id="PS51832">
    <property type="entry name" value="HD_GYP"/>
    <property type="match status" value="1"/>
</dbReference>
<evidence type="ECO:0000259" key="1">
    <source>
        <dbReference type="PROSITE" id="PS51832"/>
    </source>
</evidence>
<evidence type="ECO:0000313" key="2">
    <source>
        <dbReference type="EMBL" id="AEA33600.1"/>
    </source>
</evidence>
<reference evidence="3" key="2">
    <citation type="submission" date="2011-03" db="EMBL/GenBank/DDBJ databases">
        <title>The complete genome of Hippea maritima DSM 10411.</title>
        <authorList>
            <consortium name="US DOE Joint Genome Institute (JGI-PGF)"/>
            <person name="Lucas S."/>
            <person name="Copeland A."/>
            <person name="Lapidus A."/>
            <person name="Bruce D."/>
            <person name="Goodwin L."/>
            <person name="Pitluck S."/>
            <person name="Peters L."/>
            <person name="Kyrpides N."/>
            <person name="Mavromatis K."/>
            <person name="Pagani I."/>
            <person name="Ivanova N."/>
            <person name="Mikhailova N."/>
            <person name="Lu M."/>
            <person name="Detter J.C."/>
            <person name="Tapia R."/>
            <person name="Han C."/>
            <person name="Land M."/>
            <person name="Hauser L."/>
            <person name="Markowitz V."/>
            <person name="Cheng J.-F."/>
            <person name="Hugenholtz P."/>
            <person name="Woyke T."/>
            <person name="Wu D."/>
            <person name="Spring S."/>
            <person name="Schroeder M."/>
            <person name="Brambilla E."/>
            <person name="Klenk H.-P."/>
            <person name="Eisen J.A."/>
        </authorList>
    </citation>
    <scope>NUCLEOTIDE SEQUENCE [LARGE SCALE GENOMIC DNA]</scope>
    <source>
        <strain evidence="3">ATCC 700847 / DSM 10411 / MH2</strain>
    </source>
</reference>
<dbReference type="InterPro" id="IPR037522">
    <property type="entry name" value="HD_GYP_dom"/>
</dbReference>
<dbReference type="EMBL" id="CP002606">
    <property type="protein sequence ID" value="AEA33600.1"/>
    <property type="molecule type" value="Genomic_DNA"/>
</dbReference>
<dbReference type="Gene3D" id="1.10.3210.10">
    <property type="entry name" value="Hypothetical protein af1432"/>
    <property type="match status" value="1"/>
</dbReference>
<dbReference type="KEGG" id="hmr:Hipma_0630"/>
<dbReference type="SUPFAM" id="SSF109604">
    <property type="entry name" value="HD-domain/PDEase-like"/>
    <property type="match status" value="1"/>
</dbReference>
<proteinExistence type="predicted"/>
<dbReference type="STRING" id="760142.Hipma_0630"/>